<dbReference type="InterPro" id="IPR050491">
    <property type="entry name" value="AmpC-like"/>
</dbReference>
<dbReference type="Gene3D" id="3.40.710.10">
    <property type="entry name" value="DD-peptidase/beta-lactamase superfamily"/>
    <property type="match status" value="1"/>
</dbReference>
<feature type="domain" description="Beta-lactamase-related" evidence="1">
    <location>
        <begin position="15"/>
        <end position="315"/>
    </location>
</feature>
<dbReference type="InterPro" id="IPR012338">
    <property type="entry name" value="Beta-lactam/transpept-like"/>
</dbReference>
<dbReference type="SUPFAM" id="SSF56601">
    <property type="entry name" value="beta-lactamase/transpeptidase-like"/>
    <property type="match status" value="1"/>
</dbReference>
<reference evidence="3" key="2">
    <citation type="submission" date="2020-09" db="EMBL/GenBank/DDBJ databases">
        <authorList>
            <person name="Sun Q."/>
            <person name="Zhou Y."/>
        </authorList>
    </citation>
    <scope>NUCLEOTIDE SEQUENCE</scope>
    <source>
        <strain evidence="3">CGMCC 1.16067</strain>
    </source>
</reference>
<dbReference type="Pfam" id="PF00144">
    <property type="entry name" value="Beta-lactamase"/>
    <property type="match status" value="1"/>
</dbReference>
<accession>A0A917BD42</accession>
<dbReference type="PANTHER" id="PTHR46825:SF7">
    <property type="entry name" value="D-ALANYL-D-ALANINE CARBOXYPEPTIDASE"/>
    <property type="match status" value="1"/>
</dbReference>
<dbReference type="InterPro" id="IPR001466">
    <property type="entry name" value="Beta-lactam-related"/>
</dbReference>
<dbReference type="RefSeq" id="WP_188777970.1">
    <property type="nucleotide sequence ID" value="NZ_BMKQ01000001.1"/>
</dbReference>
<dbReference type="Proteomes" id="UP000649179">
    <property type="component" value="Unassembled WGS sequence"/>
</dbReference>
<evidence type="ECO:0000259" key="2">
    <source>
        <dbReference type="Pfam" id="PF24491"/>
    </source>
</evidence>
<evidence type="ECO:0000313" key="4">
    <source>
        <dbReference type="Proteomes" id="UP000649179"/>
    </source>
</evidence>
<protein>
    <submittedName>
        <fullName evidence="3">Serine hydrolase</fullName>
    </submittedName>
</protein>
<dbReference type="PANTHER" id="PTHR46825">
    <property type="entry name" value="D-ALANYL-D-ALANINE-CARBOXYPEPTIDASE/ENDOPEPTIDASE AMPH"/>
    <property type="match status" value="1"/>
</dbReference>
<gene>
    <name evidence="3" type="ORF">GCM10011519_05330</name>
</gene>
<evidence type="ECO:0000259" key="1">
    <source>
        <dbReference type="Pfam" id="PF00144"/>
    </source>
</evidence>
<dbReference type="GO" id="GO:0016787">
    <property type="term" value="F:hydrolase activity"/>
    <property type="evidence" value="ECO:0007669"/>
    <property type="project" value="UniProtKB-KW"/>
</dbReference>
<feature type="domain" description="DUF7586" evidence="2">
    <location>
        <begin position="341"/>
        <end position="400"/>
    </location>
</feature>
<comment type="caution">
    <text evidence="3">The sequence shown here is derived from an EMBL/GenBank/DDBJ whole genome shotgun (WGS) entry which is preliminary data.</text>
</comment>
<organism evidence="3 4">
    <name type="scientific">Marmoricola endophyticus</name>
    <dbReference type="NCBI Taxonomy" id="2040280"/>
    <lineage>
        <taxon>Bacteria</taxon>
        <taxon>Bacillati</taxon>
        <taxon>Actinomycetota</taxon>
        <taxon>Actinomycetes</taxon>
        <taxon>Propionibacteriales</taxon>
        <taxon>Nocardioidaceae</taxon>
        <taxon>Marmoricola</taxon>
    </lineage>
</organism>
<dbReference type="InterPro" id="IPR056008">
    <property type="entry name" value="DUF7586"/>
</dbReference>
<keyword evidence="4" id="KW-1185">Reference proteome</keyword>
<evidence type="ECO:0000313" key="3">
    <source>
        <dbReference type="EMBL" id="GGF34808.1"/>
    </source>
</evidence>
<sequence>MDGSTWRDDLLASTQRAGRLPSVVGGVVDARRRLTWSGAVGEWAAESGGWPTDPTDVQYRIGSISKTLTAVLLLQARDAGLLDLARPLSAYVAGVPYPDRSVRHTMGHVAGLPAEPAGPWWEWHGRGDRAALLAAEEERAPAAVAGQEFRYSNLGYGLLGAVAEEVLGDSWWELVRRRVLAPLGMARTSYVPEGPHAQGWSVAHLDGGLVAEPHSDTGAMAPAGQLWSTLDDLATYAGFVLAGDGDVLARSTLEEASVEVLPGTGYGLGFRVDAGLVGHTGTMPGFMATAFADRAAGRAYVGLANGTTGHPSVPLAHRMLSADPVDVVPAGTGWCPPPPPPPDVAGLLGSWRWGERPFELRWDRGPQGEPELQLVELRPVSAFEEYTQRDGRWIGTDGTELELGDHELITQTYRFRRPG</sequence>
<proteinExistence type="predicted"/>
<keyword evidence="3" id="KW-0378">Hydrolase</keyword>
<dbReference type="EMBL" id="BMKQ01000001">
    <property type="protein sequence ID" value="GGF34808.1"/>
    <property type="molecule type" value="Genomic_DNA"/>
</dbReference>
<dbReference type="Pfam" id="PF24491">
    <property type="entry name" value="DUF7586"/>
    <property type="match status" value="1"/>
</dbReference>
<reference evidence="3" key="1">
    <citation type="journal article" date="2014" name="Int. J. Syst. Evol. Microbiol.">
        <title>Complete genome sequence of Corynebacterium casei LMG S-19264T (=DSM 44701T), isolated from a smear-ripened cheese.</title>
        <authorList>
            <consortium name="US DOE Joint Genome Institute (JGI-PGF)"/>
            <person name="Walter F."/>
            <person name="Albersmeier A."/>
            <person name="Kalinowski J."/>
            <person name="Ruckert C."/>
        </authorList>
    </citation>
    <scope>NUCLEOTIDE SEQUENCE</scope>
    <source>
        <strain evidence="3">CGMCC 1.16067</strain>
    </source>
</reference>
<name>A0A917BD42_9ACTN</name>
<dbReference type="AlphaFoldDB" id="A0A917BD42"/>